<dbReference type="SUPFAM" id="SSF48371">
    <property type="entry name" value="ARM repeat"/>
    <property type="match status" value="1"/>
</dbReference>
<dbReference type="EMBL" id="JADGKB010000079">
    <property type="protein sequence ID" value="KAJ3254737.1"/>
    <property type="molecule type" value="Genomic_DNA"/>
</dbReference>
<feature type="coiled-coil region" evidence="1">
    <location>
        <begin position="406"/>
        <end position="433"/>
    </location>
</feature>
<organism evidence="3 4">
    <name type="scientific">Boothiomyces macroporosus</name>
    <dbReference type="NCBI Taxonomy" id="261099"/>
    <lineage>
        <taxon>Eukaryota</taxon>
        <taxon>Fungi</taxon>
        <taxon>Fungi incertae sedis</taxon>
        <taxon>Chytridiomycota</taxon>
        <taxon>Chytridiomycota incertae sedis</taxon>
        <taxon>Chytridiomycetes</taxon>
        <taxon>Rhizophydiales</taxon>
        <taxon>Terramycetaceae</taxon>
        <taxon>Boothiomyces</taxon>
    </lineage>
</organism>
<keyword evidence="4" id="KW-1185">Reference proteome</keyword>
<dbReference type="InterPro" id="IPR016024">
    <property type="entry name" value="ARM-type_fold"/>
</dbReference>
<evidence type="ECO:0000313" key="4">
    <source>
        <dbReference type="Proteomes" id="UP001210925"/>
    </source>
</evidence>
<keyword evidence="1" id="KW-0175">Coiled coil</keyword>
<evidence type="ECO:0000313" key="3">
    <source>
        <dbReference type="EMBL" id="KAJ3254737.1"/>
    </source>
</evidence>
<proteinExistence type="predicted"/>
<dbReference type="AlphaFoldDB" id="A0AAD5Y4B3"/>
<name>A0AAD5Y4B3_9FUNG</name>
<gene>
    <name evidence="3" type="ORF">HK103_006889</name>
</gene>
<accession>A0AAD5Y4B3</accession>
<protein>
    <submittedName>
        <fullName evidence="3">Uncharacterized protein</fullName>
    </submittedName>
</protein>
<feature type="compositionally biased region" description="Basic residues" evidence="2">
    <location>
        <begin position="519"/>
        <end position="528"/>
    </location>
</feature>
<feature type="region of interest" description="Disordered" evidence="2">
    <location>
        <begin position="506"/>
        <end position="537"/>
    </location>
</feature>
<comment type="caution">
    <text evidence="3">The sequence shown here is derived from an EMBL/GenBank/DDBJ whole genome shotgun (WGS) entry which is preliminary data.</text>
</comment>
<sequence>MAEEWEYTVFQEKVSCMTGLPPQESFETVIYNNVPMQYFLLICGTDSGQIVTRDIRDQGFQSFVIQAHAVSNQDGTIKVWKINYKHSEIGEKYIRNVKLKNGNYALIKGRNIYMELILLSTLQTVNTVPDGIAFDYKQKAIGVATKNKETWVFQENQETPNSFCKYQFNAARLKPHPSEDDHVNTITKLDVLETLPLLDYLPPEYLEKLLQFNFEDDELEAPEKFDISSKHWKRNKRLAKQHENPRIMFGIDFDKKPVDIVEQLLPLKKPRETVLKYPDAFEVQGTVDQGSKSRRMTIIKRDYEEVVEPVYKKRFFDVDENENVVYNVPELSLEKMLQSSRPKTYEYDAASQLKIVNPLVSEPEVISIKAPVIPPIPSTETTAKTKEAKQKKRKVDRLEAMELVQRNRLKKLIEEKETKKKQEQEALKLQKNAALDIPRPNAQGLQGPNINLVARSKEDEEMPELPKKHGRSRSIDMLLQSTESLPPLDDATINYAEMFDDYDEFETIPPTSADEGKNGKRKKKKAKGGKGDKTPAEEVVPLPRKMSKQVIKSQSLASVTTPLSKKEDAIIDLPTIPKVVEDEKEENRYRDGEDIEGVKFSTEYQNAELHRKKMADMILIDDHKDENFRDVILDKKSGLFKGQRIKLTGNYRSYYPKEGLYNYRINIQSRNRETGGSQDYNVAEEQDSLQTAWKLDNPEPKGPPKLSEQSAASVAWGLFKIALKQAQMKKEGLLSENVVKDLKSIYSDKFSFQNRNAKFKGASKKEIQEKKKSITKPITKRPGQIYVGIIDGEKESQRLDKAIPESQKKGEIQYMQSMFQSEKSQVELEVESHIPEIDQLPRVQVEKPRSPPKDKRLLFMPQKNRYNDGKTKVMSLDDDLVEEEDSLPQRPVKEESKSNLFAKPGLKKLGPLSKISTKVPQIKVAKESLHKQDAITGWNEFNTDLQLQPDAIPAKTKKGVTEQAQAVALAPKVATDGDLDMVGILASAPWFPDFSDKSNITVETLVKGLMQVLQSETMDEESKVEAALCMRFIEETFETDFQHLKEFVLNAELDLLEVAPAKLQVQIIENLGASKQTDESIMLSLITSLNSKDQSVVNAAIDALGNFGISTKEALSEAMKKYHMFNEYRIYTPKEKFVHPLDILLEKINNENEANYRLSLDKVEIWRRKVDPRIQGIVVLRPDSSLATLVPKERHRRQALHDTKLSTNISTYTVGEKKKKVPFYQRKGYVI</sequence>
<dbReference type="Proteomes" id="UP001210925">
    <property type="component" value="Unassembled WGS sequence"/>
</dbReference>
<evidence type="ECO:0000256" key="2">
    <source>
        <dbReference type="SAM" id="MobiDB-lite"/>
    </source>
</evidence>
<evidence type="ECO:0000256" key="1">
    <source>
        <dbReference type="SAM" id="Coils"/>
    </source>
</evidence>
<reference evidence="3" key="1">
    <citation type="submission" date="2020-05" db="EMBL/GenBank/DDBJ databases">
        <title>Phylogenomic resolution of chytrid fungi.</title>
        <authorList>
            <person name="Stajich J.E."/>
            <person name="Amses K."/>
            <person name="Simmons R."/>
            <person name="Seto K."/>
            <person name="Myers J."/>
            <person name="Bonds A."/>
            <person name="Quandt C.A."/>
            <person name="Barry K."/>
            <person name="Liu P."/>
            <person name="Grigoriev I."/>
            <person name="Longcore J.E."/>
            <person name="James T.Y."/>
        </authorList>
    </citation>
    <scope>NUCLEOTIDE SEQUENCE</scope>
    <source>
        <strain evidence="3">PLAUS21</strain>
    </source>
</reference>